<dbReference type="InterPro" id="IPR050490">
    <property type="entry name" value="Bact_solute-bd_prot1"/>
</dbReference>
<protein>
    <submittedName>
        <fullName evidence="6">ABC transporter substrate-binding protein</fullName>
    </submittedName>
</protein>
<name>A0ABV9GT24_9BACL</name>
<evidence type="ECO:0000256" key="2">
    <source>
        <dbReference type="ARBA" id="ARBA00008520"/>
    </source>
</evidence>
<dbReference type="PANTHER" id="PTHR43649">
    <property type="entry name" value="ARABINOSE-BINDING PROTEIN-RELATED"/>
    <property type="match status" value="1"/>
</dbReference>
<gene>
    <name evidence="6" type="ORF">ACFO4N_16550</name>
</gene>
<dbReference type="Proteomes" id="UP001596022">
    <property type="component" value="Unassembled WGS sequence"/>
</dbReference>
<accession>A0ABV9GT24</accession>
<dbReference type="RefSeq" id="WP_376847424.1">
    <property type="nucleotide sequence ID" value="NZ_JBHSFW010000019.1"/>
</dbReference>
<dbReference type="SUPFAM" id="SSF53850">
    <property type="entry name" value="Periplasmic binding protein-like II"/>
    <property type="match status" value="1"/>
</dbReference>
<sequence>MTKKLLGLISVIIIAMLIFSLYHLKPNFQESTNQSVQKVNIWFFSPAMEKWAQDFNKRHRNVQIVTKLMDNPDRLLEALNVAVSTGNAPDLVEMSSFYGIHPFIQKGLIKPIERLLPSLNVQEYVPGIADRFTLDNNLWAIPIGYSLPVLYVNQTMIEQSHQSLSQLDKWPLIVDSAKTLGTQPIGRGEWGLNTDSMMAWYIYNLSADHWTFETPTSMNNAVNHALSNWGGLIDQKVMPPLSHEMALTSFVNGKGLYFISSSENVNLIERLIAGHFNFTVLPFPYRRNHQALFGGSGLTVIAKDSDNSRSIKVVLKDLQSTKTIMSISEAGNLIPPLGELALGERFLGKYNKYPKLQQAIKESLAFTGPPPSGHDEDLWKRLSSGAINVESHRVEPR</sequence>
<keyword evidence="3" id="KW-0813">Transport</keyword>
<evidence type="ECO:0000256" key="3">
    <source>
        <dbReference type="ARBA" id="ARBA00022448"/>
    </source>
</evidence>
<proteinExistence type="inferred from homology"/>
<evidence type="ECO:0000313" key="7">
    <source>
        <dbReference type="Proteomes" id="UP001596022"/>
    </source>
</evidence>
<comment type="subcellular location">
    <subcellularLocation>
        <location evidence="1">Cell envelope</location>
    </subcellularLocation>
</comment>
<keyword evidence="7" id="KW-1185">Reference proteome</keyword>
<evidence type="ECO:0000256" key="4">
    <source>
        <dbReference type="ARBA" id="ARBA00022729"/>
    </source>
</evidence>
<dbReference type="Gene3D" id="3.40.190.10">
    <property type="entry name" value="Periplasmic binding protein-like II"/>
    <property type="match status" value="1"/>
</dbReference>
<dbReference type="InterPro" id="IPR006059">
    <property type="entry name" value="SBP"/>
</dbReference>
<dbReference type="EMBL" id="JBHSFW010000019">
    <property type="protein sequence ID" value="MFC4620314.1"/>
    <property type="molecule type" value="Genomic_DNA"/>
</dbReference>
<reference evidence="7" key="1">
    <citation type="journal article" date="2019" name="Int. J. Syst. Evol. Microbiol.">
        <title>The Global Catalogue of Microorganisms (GCM) 10K type strain sequencing project: providing services to taxonomists for standard genome sequencing and annotation.</title>
        <authorList>
            <consortium name="The Broad Institute Genomics Platform"/>
            <consortium name="The Broad Institute Genome Sequencing Center for Infectious Disease"/>
            <person name="Wu L."/>
            <person name="Ma J."/>
        </authorList>
    </citation>
    <scope>NUCLEOTIDE SEQUENCE [LARGE SCALE GENOMIC DNA]</scope>
    <source>
        <strain evidence="7">CGMCC 1.16306</strain>
    </source>
</reference>
<comment type="similarity">
    <text evidence="2">Belongs to the bacterial solute-binding protein 1 family.</text>
</comment>
<dbReference type="PANTHER" id="PTHR43649:SF31">
    <property type="entry name" value="SN-GLYCEROL-3-PHOSPHATE-BINDING PERIPLASMIC PROTEIN UGPB"/>
    <property type="match status" value="1"/>
</dbReference>
<organism evidence="6 7">
    <name type="scientific">Camelliibacillus cellulosilyticus</name>
    <dbReference type="NCBI Taxonomy" id="2174486"/>
    <lineage>
        <taxon>Bacteria</taxon>
        <taxon>Bacillati</taxon>
        <taxon>Bacillota</taxon>
        <taxon>Bacilli</taxon>
        <taxon>Bacillales</taxon>
        <taxon>Sporolactobacillaceae</taxon>
        <taxon>Camelliibacillus</taxon>
    </lineage>
</organism>
<keyword evidence="5" id="KW-0472">Membrane</keyword>
<keyword evidence="4" id="KW-0732">Signal</keyword>
<feature type="transmembrane region" description="Helical" evidence="5">
    <location>
        <begin position="5"/>
        <end position="24"/>
    </location>
</feature>
<dbReference type="Pfam" id="PF01547">
    <property type="entry name" value="SBP_bac_1"/>
    <property type="match status" value="1"/>
</dbReference>
<keyword evidence="5" id="KW-1133">Transmembrane helix</keyword>
<evidence type="ECO:0000256" key="1">
    <source>
        <dbReference type="ARBA" id="ARBA00004196"/>
    </source>
</evidence>
<evidence type="ECO:0000313" key="6">
    <source>
        <dbReference type="EMBL" id="MFC4620314.1"/>
    </source>
</evidence>
<keyword evidence="5" id="KW-0812">Transmembrane</keyword>
<evidence type="ECO:0000256" key="5">
    <source>
        <dbReference type="SAM" id="Phobius"/>
    </source>
</evidence>
<comment type="caution">
    <text evidence="6">The sequence shown here is derived from an EMBL/GenBank/DDBJ whole genome shotgun (WGS) entry which is preliminary data.</text>
</comment>